<evidence type="ECO:0000256" key="3">
    <source>
        <dbReference type="SAM" id="SignalP"/>
    </source>
</evidence>
<keyword evidence="2" id="KW-0472">Membrane</keyword>
<dbReference type="RefSeq" id="WP_310911721.1">
    <property type="nucleotide sequence ID" value="NZ_JAVLVT010000003.1"/>
</dbReference>
<dbReference type="SUPFAM" id="SSF75011">
    <property type="entry name" value="3-carboxy-cis,cis-mucoante lactonizing enzyme"/>
    <property type="match status" value="1"/>
</dbReference>
<evidence type="ECO:0008006" key="6">
    <source>
        <dbReference type="Google" id="ProtNLM"/>
    </source>
</evidence>
<protein>
    <recommendedName>
        <fullName evidence="6">WD40 repeat domain-containing protein</fullName>
    </recommendedName>
</protein>
<evidence type="ECO:0000313" key="5">
    <source>
        <dbReference type="Proteomes" id="UP001250214"/>
    </source>
</evidence>
<keyword evidence="3" id="KW-0732">Signal</keyword>
<dbReference type="EMBL" id="JAVLVT010000003">
    <property type="protein sequence ID" value="MDS1270185.1"/>
    <property type="molecule type" value="Genomic_DNA"/>
</dbReference>
<feature type="region of interest" description="Disordered" evidence="1">
    <location>
        <begin position="293"/>
        <end position="323"/>
    </location>
</feature>
<keyword evidence="2" id="KW-1133">Transmembrane helix</keyword>
<dbReference type="InterPro" id="IPR015943">
    <property type="entry name" value="WD40/YVTN_repeat-like_dom_sf"/>
</dbReference>
<reference evidence="5" key="1">
    <citation type="submission" date="2023-07" db="EMBL/GenBank/DDBJ databases">
        <title>Novel species in the genus Lipingzhangella isolated from Sambhar Salt Lake.</title>
        <authorList>
            <person name="Jiya N."/>
            <person name="Kajale S."/>
            <person name="Sharma A."/>
        </authorList>
    </citation>
    <scope>NUCLEOTIDE SEQUENCE [LARGE SCALE GENOMIC DNA]</scope>
    <source>
        <strain evidence="5">LS1_29</strain>
    </source>
</reference>
<feature type="compositionally biased region" description="Acidic residues" evidence="1">
    <location>
        <begin position="300"/>
        <end position="313"/>
    </location>
</feature>
<feature type="signal peptide" evidence="3">
    <location>
        <begin position="1"/>
        <end position="21"/>
    </location>
</feature>
<feature type="transmembrane region" description="Helical" evidence="2">
    <location>
        <begin position="333"/>
        <end position="353"/>
    </location>
</feature>
<feature type="chain" id="PRO_5045646280" description="WD40 repeat domain-containing protein" evidence="3">
    <location>
        <begin position="22"/>
        <end position="356"/>
    </location>
</feature>
<sequence>MRGSIRGLLLGVLLLPALLGAAPVEPPGEGDTSAGAPPGAEVAFELQDPRIDESSGMAVSQLHDDIYYTHNDSGPDMTPDVFAVNSSGETVATLRIAGPGVEARDWEGMAIGEGPDGQPAMFVGDIGDNFDGRWPTIRVYRVPEPTELTDQTLHATTYTFTYDDGGRDAEGLMIDPRDNRLYITSKEAGGGVYAAPEELSAEGTNELTRVGPAPLFATGASFAPDGRTYIVRTYWNATVYDATDGVPGEATARLNLPNQEQGEAIAHTPDGSAVYVSSEGQHTPVWRLELTEEQGAPEPEPQEDTDSGEEPPEADAGPATDEQEAGLLGGATWGILLGGVVATAAIGGIVLAARRA</sequence>
<dbReference type="Proteomes" id="UP001250214">
    <property type="component" value="Unassembled WGS sequence"/>
</dbReference>
<gene>
    <name evidence="4" type="ORF">RIF23_07750</name>
</gene>
<evidence type="ECO:0000256" key="1">
    <source>
        <dbReference type="SAM" id="MobiDB-lite"/>
    </source>
</evidence>
<evidence type="ECO:0000313" key="4">
    <source>
        <dbReference type="EMBL" id="MDS1270185.1"/>
    </source>
</evidence>
<evidence type="ECO:0000256" key="2">
    <source>
        <dbReference type="SAM" id="Phobius"/>
    </source>
</evidence>
<proteinExistence type="predicted"/>
<dbReference type="Gene3D" id="2.130.10.10">
    <property type="entry name" value="YVTN repeat-like/Quinoprotein amine dehydrogenase"/>
    <property type="match status" value="1"/>
</dbReference>
<organism evidence="4 5">
    <name type="scientific">Lipingzhangella rawalii</name>
    <dbReference type="NCBI Taxonomy" id="2055835"/>
    <lineage>
        <taxon>Bacteria</taxon>
        <taxon>Bacillati</taxon>
        <taxon>Actinomycetota</taxon>
        <taxon>Actinomycetes</taxon>
        <taxon>Streptosporangiales</taxon>
        <taxon>Nocardiopsidaceae</taxon>
        <taxon>Lipingzhangella</taxon>
    </lineage>
</organism>
<keyword evidence="2" id="KW-0812">Transmembrane</keyword>
<keyword evidence="5" id="KW-1185">Reference proteome</keyword>
<comment type="caution">
    <text evidence="4">The sequence shown here is derived from an EMBL/GenBank/DDBJ whole genome shotgun (WGS) entry which is preliminary data.</text>
</comment>
<name>A0ABU2H5T1_9ACTN</name>
<accession>A0ABU2H5T1</accession>